<dbReference type="Pfam" id="PF00072">
    <property type="entry name" value="Response_reg"/>
    <property type="match status" value="1"/>
</dbReference>
<dbReference type="EMBL" id="CAMXCT020000001">
    <property type="protein sequence ID" value="CAL1125155.1"/>
    <property type="molecule type" value="Genomic_DNA"/>
</dbReference>
<evidence type="ECO:0000256" key="7">
    <source>
        <dbReference type="ARBA" id="ARBA00022563"/>
    </source>
</evidence>
<dbReference type="Gene3D" id="3.40.50.2300">
    <property type="match status" value="1"/>
</dbReference>
<keyword evidence="7 11" id="KW-0554">One-carbon metabolism</keyword>
<reference evidence="14" key="2">
    <citation type="submission" date="2024-04" db="EMBL/GenBank/DDBJ databases">
        <authorList>
            <person name="Chen Y."/>
            <person name="Shah S."/>
            <person name="Dougan E. K."/>
            <person name="Thang M."/>
            <person name="Chan C."/>
        </authorList>
    </citation>
    <scope>NUCLEOTIDE SEQUENCE [LARGE SCALE GENOMIC DNA]</scope>
</reference>
<comment type="cofactor">
    <cofactor evidence="1 11">
        <name>pyridoxal 5'-phosphate</name>
        <dbReference type="ChEBI" id="CHEBI:597326"/>
    </cofactor>
</comment>
<dbReference type="InterPro" id="IPR015424">
    <property type="entry name" value="PyrdxlP-dep_Trfase"/>
</dbReference>
<protein>
    <recommendedName>
        <fullName evidence="11">Serine hydroxymethyltransferase</fullName>
        <ecNumber evidence="11">2.1.2.1</ecNumber>
    </recommendedName>
</protein>
<proteinExistence type="inferred from homology"/>
<evidence type="ECO:0000256" key="6">
    <source>
        <dbReference type="ARBA" id="ARBA00022490"/>
    </source>
</evidence>
<feature type="modified residue" description="4-aspartylphosphate" evidence="10">
    <location>
        <position position="496"/>
    </location>
</feature>
<comment type="catalytic activity">
    <reaction evidence="11">
        <text>(6R)-5,10-methylene-5,6,7,8-tetrahydrofolate + glycine + H2O = (6S)-5,6,7,8-tetrahydrofolate + L-serine</text>
        <dbReference type="Rhea" id="RHEA:15481"/>
        <dbReference type="ChEBI" id="CHEBI:15377"/>
        <dbReference type="ChEBI" id="CHEBI:15636"/>
        <dbReference type="ChEBI" id="CHEBI:33384"/>
        <dbReference type="ChEBI" id="CHEBI:57305"/>
        <dbReference type="ChEBI" id="CHEBI:57453"/>
        <dbReference type="EC" id="2.1.2.1"/>
    </reaction>
</comment>
<evidence type="ECO:0000256" key="3">
    <source>
        <dbReference type="ARBA" id="ARBA00004777"/>
    </source>
</evidence>
<comment type="caution">
    <text evidence="13">The sequence shown here is derived from an EMBL/GenBank/DDBJ whole genome shotgun (WGS) entry which is preliminary data.</text>
</comment>
<evidence type="ECO:0000256" key="8">
    <source>
        <dbReference type="ARBA" id="ARBA00022679"/>
    </source>
</evidence>
<dbReference type="AlphaFoldDB" id="A0A9P1FEJ4"/>
<evidence type="ECO:0000256" key="5">
    <source>
        <dbReference type="ARBA" id="ARBA00011738"/>
    </source>
</evidence>
<keyword evidence="10" id="KW-0597">Phosphoprotein</keyword>
<keyword evidence="9 11" id="KW-0663">Pyridoxal phosphate</keyword>
<comment type="subunit">
    <text evidence="5">Homodimer.</text>
</comment>
<evidence type="ECO:0000259" key="12">
    <source>
        <dbReference type="PROSITE" id="PS50110"/>
    </source>
</evidence>
<dbReference type="PROSITE" id="PS00096">
    <property type="entry name" value="SHMT"/>
    <property type="match status" value="1"/>
</dbReference>
<dbReference type="InterPro" id="IPR001789">
    <property type="entry name" value="Sig_transdc_resp-reg_receiver"/>
</dbReference>
<dbReference type="Pfam" id="PF00464">
    <property type="entry name" value="SHMT"/>
    <property type="match status" value="1"/>
</dbReference>
<accession>A0A9P1FEJ4</accession>
<evidence type="ECO:0000256" key="11">
    <source>
        <dbReference type="RuleBase" id="RU000585"/>
    </source>
</evidence>
<dbReference type="InterPro" id="IPR019798">
    <property type="entry name" value="Ser_HO-MeTrfase_PLP_BS"/>
</dbReference>
<dbReference type="EMBL" id="CAMXCT030000001">
    <property type="protein sequence ID" value="CAL4759092.1"/>
    <property type="molecule type" value="Genomic_DNA"/>
</dbReference>
<comment type="function">
    <text evidence="11">Interconversion of serine and glycine.</text>
</comment>
<keyword evidence="15" id="KW-0489">Methyltransferase</keyword>
<name>A0A9P1FEJ4_9DINO</name>
<comment type="similarity">
    <text evidence="4 11">Belongs to the SHMT family.</text>
</comment>
<dbReference type="GO" id="GO:0019264">
    <property type="term" value="P:glycine biosynthetic process from serine"/>
    <property type="evidence" value="ECO:0007669"/>
    <property type="project" value="InterPro"/>
</dbReference>
<evidence type="ECO:0000313" key="16">
    <source>
        <dbReference type="Proteomes" id="UP001152797"/>
    </source>
</evidence>
<evidence type="ECO:0000256" key="9">
    <source>
        <dbReference type="ARBA" id="ARBA00022898"/>
    </source>
</evidence>
<evidence type="ECO:0000256" key="1">
    <source>
        <dbReference type="ARBA" id="ARBA00001933"/>
    </source>
</evidence>
<dbReference type="CDD" id="cd00378">
    <property type="entry name" value="SHMT"/>
    <property type="match status" value="1"/>
</dbReference>
<dbReference type="SUPFAM" id="SSF52172">
    <property type="entry name" value="CheY-like"/>
    <property type="match status" value="1"/>
</dbReference>
<dbReference type="InterPro" id="IPR039429">
    <property type="entry name" value="SHMT-like_dom"/>
</dbReference>
<dbReference type="PANTHER" id="PTHR11680:SF35">
    <property type="entry name" value="SERINE HYDROXYMETHYLTRANSFERASE 1"/>
    <property type="match status" value="1"/>
</dbReference>
<comment type="pathway">
    <text evidence="3 11">One-carbon metabolism; tetrahydrofolate interconversion.</text>
</comment>
<keyword evidence="16" id="KW-1185">Reference proteome</keyword>
<evidence type="ECO:0000256" key="2">
    <source>
        <dbReference type="ARBA" id="ARBA00004496"/>
    </source>
</evidence>
<keyword evidence="6" id="KW-0963">Cytoplasm</keyword>
<dbReference type="InterPro" id="IPR001085">
    <property type="entry name" value="Ser_HO-MeTrfase"/>
</dbReference>
<dbReference type="Gene3D" id="3.40.640.10">
    <property type="entry name" value="Type I PLP-dependent aspartate aminotransferase-like (Major domain)"/>
    <property type="match status" value="1"/>
</dbReference>
<dbReference type="SUPFAM" id="SSF53383">
    <property type="entry name" value="PLP-dependent transferases"/>
    <property type="match status" value="1"/>
</dbReference>
<evidence type="ECO:0000256" key="4">
    <source>
        <dbReference type="ARBA" id="ARBA00006376"/>
    </source>
</evidence>
<organism evidence="13">
    <name type="scientific">Cladocopium goreaui</name>
    <dbReference type="NCBI Taxonomy" id="2562237"/>
    <lineage>
        <taxon>Eukaryota</taxon>
        <taxon>Sar</taxon>
        <taxon>Alveolata</taxon>
        <taxon>Dinophyceae</taxon>
        <taxon>Suessiales</taxon>
        <taxon>Symbiodiniaceae</taxon>
        <taxon>Cladocopium</taxon>
    </lineage>
</organism>
<dbReference type="GO" id="GO:0030170">
    <property type="term" value="F:pyridoxal phosphate binding"/>
    <property type="evidence" value="ECO:0007669"/>
    <property type="project" value="InterPro"/>
</dbReference>
<dbReference type="FunFam" id="3.40.640.10:FF:000001">
    <property type="entry name" value="Serine hydroxymethyltransferase"/>
    <property type="match status" value="1"/>
</dbReference>
<dbReference type="PROSITE" id="PS50110">
    <property type="entry name" value="RESPONSE_REGULATORY"/>
    <property type="match status" value="1"/>
</dbReference>
<gene>
    <name evidence="13" type="ORF">C1SCF055_LOCUS370</name>
</gene>
<dbReference type="InterPro" id="IPR015422">
    <property type="entry name" value="PyrdxlP-dep_Trfase_small"/>
</dbReference>
<dbReference type="GO" id="GO:0032259">
    <property type="term" value="P:methylation"/>
    <property type="evidence" value="ECO:0007669"/>
    <property type="project" value="UniProtKB-KW"/>
</dbReference>
<dbReference type="EMBL" id="CAMXCT010000001">
    <property type="protein sequence ID" value="CAI3971780.1"/>
    <property type="molecule type" value="Genomic_DNA"/>
</dbReference>
<dbReference type="GO" id="GO:0008168">
    <property type="term" value="F:methyltransferase activity"/>
    <property type="evidence" value="ECO:0007669"/>
    <property type="project" value="UniProtKB-KW"/>
</dbReference>
<dbReference type="OrthoDB" id="10265628at2759"/>
<evidence type="ECO:0000313" key="14">
    <source>
        <dbReference type="EMBL" id="CAL1125155.1"/>
    </source>
</evidence>
<evidence type="ECO:0000313" key="13">
    <source>
        <dbReference type="EMBL" id="CAI3971780.1"/>
    </source>
</evidence>
<evidence type="ECO:0000256" key="10">
    <source>
        <dbReference type="PROSITE-ProRule" id="PRU00169"/>
    </source>
</evidence>
<comment type="subcellular location">
    <subcellularLocation>
        <location evidence="2">Cytoplasm</location>
    </subcellularLocation>
</comment>
<dbReference type="Gene3D" id="3.90.1150.10">
    <property type="entry name" value="Aspartate Aminotransferase, domain 1"/>
    <property type="match status" value="1"/>
</dbReference>
<dbReference type="InterPro" id="IPR049943">
    <property type="entry name" value="Ser_HO-MeTrfase-like"/>
</dbReference>
<evidence type="ECO:0000313" key="15">
    <source>
        <dbReference type="EMBL" id="CAL4759092.1"/>
    </source>
</evidence>
<reference evidence="13" key="1">
    <citation type="submission" date="2022-10" db="EMBL/GenBank/DDBJ databases">
        <authorList>
            <person name="Chen Y."/>
            <person name="Dougan E. K."/>
            <person name="Chan C."/>
            <person name="Rhodes N."/>
            <person name="Thang M."/>
        </authorList>
    </citation>
    <scope>NUCLEOTIDE SEQUENCE</scope>
</reference>
<dbReference type="Proteomes" id="UP001152797">
    <property type="component" value="Unassembled WGS sequence"/>
</dbReference>
<dbReference type="GO" id="GO:0000160">
    <property type="term" value="P:phosphorelay signal transduction system"/>
    <property type="evidence" value="ECO:0007669"/>
    <property type="project" value="InterPro"/>
</dbReference>
<dbReference type="GO" id="GO:0035999">
    <property type="term" value="P:tetrahydrofolate interconversion"/>
    <property type="evidence" value="ECO:0007669"/>
    <property type="project" value="InterPro"/>
</dbReference>
<dbReference type="PANTHER" id="PTHR11680">
    <property type="entry name" value="SERINE HYDROXYMETHYLTRANSFERASE"/>
    <property type="match status" value="1"/>
</dbReference>
<dbReference type="SMART" id="SM00448">
    <property type="entry name" value="REC"/>
    <property type="match status" value="1"/>
</dbReference>
<dbReference type="HAMAP" id="MF_00051">
    <property type="entry name" value="SHMT"/>
    <property type="match status" value="1"/>
</dbReference>
<dbReference type="GO" id="GO:0005829">
    <property type="term" value="C:cytosol"/>
    <property type="evidence" value="ECO:0007669"/>
    <property type="project" value="TreeGrafter"/>
</dbReference>
<dbReference type="EC" id="2.1.2.1" evidence="11"/>
<dbReference type="InterPro" id="IPR015421">
    <property type="entry name" value="PyrdxlP-dep_Trfase_major"/>
</dbReference>
<dbReference type="GO" id="GO:0004372">
    <property type="term" value="F:glycine hydroxymethyltransferase activity"/>
    <property type="evidence" value="ECO:0007669"/>
    <property type="project" value="UniProtKB-EC"/>
</dbReference>
<dbReference type="NCBIfam" id="NF000586">
    <property type="entry name" value="PRK00011.1"/>
    <property type="match status" value="1"/>
</dbReference>
<keyword evidence="8 11" id="KW-0808">Transferase</keyword>
<feature type="domain" description="Response regulatory" evidence="12">
    <location>
        <begin position="447"/>
        <end position="563"/>
    </location>
</feature>
<sequence>MWVMNWIETEDPAVWSAISSEIDRQQDGLEMIASENYVSPAIQQAAGSVLTNKYAEGYPGRRYYGGCQFVDVVEDLARDRAKELFGCEHVNVQPHSGSQANMSVYLTALEPGDTVLGMDLAHGGHLTHGMKLNISGRLYQFKSYGVSEDTQRIDFDALAKSAREHRPKLIVAGASAYPREIEHAKFAEIAEEVGAKLMVDMAHYAGLVAAGLHNSPVPVADFVTTTTHKTLRGPRAGLVMCREQYAKEIDRSVFPGLQGGPLMHIVAAKAICFGEALRAEFKQYAQQVIDNAKALGEVLLGGGLKLSSGGTDNHLLLVDVTPLGIGGKQAEEVLDECGITVNKNMIPYDKRKPMDPSGIRIGTPALTTRGMGTAEMQTIGQWILDVLKAPEDSSLSDRVRGQIQELCRQFPVPAVRLASDDVAIGVHQPFCSRTTRLEQKMPETKSRILIADDNATNVELLEAYLSGVDADIEIAVDGLDTLEKVKAFKPDLILLDIMMPKLSGFEVCKKLKDDPTTSSIMILMVTALNELGDIERAVGAGTDDFLSKPVNQVELVKRVENMLRLHHVTDELERLRRYIEGMEDSEGPKA</sequence>
<dbReference type="InterPro" id="IPR011006">
    <property type="entry name" value="CheY-like_superfamily"/>
</dbReference>